<dbReference type="PATRIC" id="fig|1122147.4.peg.2296"/>
<dbReference type="PANTHER" id="PTHR43386">
    <property type="entry name" value="OLIGOPEPTIDE TRANSPORT SYSTEM PERMEASE PROTEIN APPC"/>
    <property type="match status" value="1"/>
</dbReference>
<feature type="domain" description="ABC transmembrane type-1" evidence="11">
    <location>
        <begin position="136"/>
        <end position="325"/>
    </location>
</feature>
<protein>
    <submittedName>
        <fullName evidence="12">Oligopeptide ABC transporter permease</fullName>
    </submittedName>
</protein>
<keyword evidence="3" id="KW-1003">Cell membrane</keyword>
<feature type="transmembrane region" description="Helical" evidence="10">
    <location>
        <begin position="48"/>
        <end position="69"/>
    </location>
</feature>
<evidence type="ECO:0000256" key="5">
    <source>
        <dbReference type="ARBA" id="ARBA00022856"/>
    </source>
</evidence>
<dbReference type="Gene3D" id="1.10.3720.10">
    <property type="entry name" value="MetI-like"/>
    <property type="match status" value="1"/>
</dbReference>
<feature type="transmembrane region" description="Helical" evidence="10">
    <location>
        <begin position="175"/>
        <end position="195"/>
    </location>
</feature>
<dbReference type="GO" id="GO:0005886">
    <property type="term" value="C:plasma membrane"/>
    <property type="evidence" value="ECO:0007669"/>
    <property type="project" value="UniProtKB-SubCell"/>
</dbReference>
<gene>
    <name evidence="12" type="ORF">FC91_GL002217</name>
</gene>
<name>A0A0R1XCQ4_9LACO</name>
<keyword evidence="2 10" id="KW-0813">Transport</keyword>
<dbReference type="InterPro" id="IPR025966">
    <property type="entry name" value="OppC_N"/>
</dbReference>
<dbReference type="RefSeq" id="WP_027827939.1">
    <property type="nucleotide sequence ID" value="NZ_AUEH01000009.1"/>
</dbReference>
<dbReference type="GO" id="GO:0015031">
    <property type="term" value="P:protein transport"/>
    <property type="evidence" value="ECO:0007669"/>
    <property type="project" value="UniProtKB-KW"/>
</dbReference>
<evidence type="ECO:0000256" key="1">
    <source>
        <dbReference type="ARBA" id="ARBA00004651"/>
    </source>
</evidence>
<comment type="subcellular location">
    <subcellularLocation>
        <location evidence="1 10">Cell membrane</location>
        <topology evidence="1 10">Multi-pass membrane protein</topology>
    </subcellularLocation>
</comment>
<keyword evidence="7 10" id="KW-1133">Transmembrane helix</keyword>
<dbReference type="AlphaFoldDB" id="A0A0R1XCQ4"/>
<dbReference type="SUPFAM" id="SSF161098">
    <property type="entry name" value="MetI-like"/>
    <property type="match status" value="1"/>
</dbReference>
<evidence type="ECO:0000256" key="6">
    <source>
        <dbReference type="ARBA" id="ARBA00022927"/>
    </source>
</evidence>
<dbReference type="GO" id="GO:0055085">
    <property type="term" value="P:transmembrane transport"/>
    <property type="evidence" value="ECO:0007669"/>
    <property type="project" value="InterPro"/>
</dbReference>
<feature type="transmembrane region" description="Helical" evidence="10">
    <location>
        <begin position="307"/>
        <end position="325"/>
    </location>
</feature>
<dbReference type="InterPro" id="IPR035906">
    <property type="entry name" value="MetI-like_sf"/>
</dbReference>
<dbReference type="CDD" id="cd06261">
    <property type="entry name" value="TM_PBP2"/>
    <property type="match status" value="1"/>
</dbReference>
<comment type="similarity">
    <text evidence="9">Belongs to the binding-protein-dependent transport system permease family. OppBC subfamily.</text>
</comment>
<dbReference type="InterPro" id="IPR050366">
    <property type="entry name" value="BP-dependent_transpt_permease"/>
</dbReference>
<evidence type="ECO:0000256" key="2">
    <source>
        <dbReference type="ARBA" id="ARBA00022448"/>
    </source>
</evidence>
<evidence type="ECO:0000256" key="8">
    <source>
        <dbReference type="ARBA" id="ARBA00023136"/>
    </source>
</evidence>
<keyword evidence="5" id="KW-0571">Peptide transport</keyword>
<dbReference type="Pfam" id="PF12911">
    <property type="entry name" value="OppC_N"/>
    <property type="match status" value="1"/>
</dbReference>
<dbReference type="GeneID" id="78510918"/>
<evidence type="ECO:0000256" key="7">
    <source>
        <dbReference type="ARBA" id="ARBA00022989"/>
    </source>
</evidence>
<evidence type="ECO:0000256" key="4">
    <source>
        <dbReference type="ARBA" id="ARBA00022692"/>
    </source>
</evidence>
<dbReference type="InterPro" id="IPR000515">
    <property type="entry name" value="MetI-like"/>
</dbReference>
<dbReference type="eggNOG" id="COG1173">
    <property type="taxonomic scope" value="Bacteria"/>
</dbReference>
<keyword evidence="8 10" id="KW-0472">Membrane</keyword>
<accession>A0A0R1XCQ4</accession>
<feature type="transmembrane region" description="Helical" evidence="10">
    <location>
        <begin position="138"/>
        <end position="163"/>
    </location>
</feature>
<organism evidence="12 13">
    <name type="scientific">Schleiferilactobacillus harbinensis DSM 16991</name>
    <dbReference type="NCBI Taxonomy" id="1122147"/>
    <lineage>
        <taxon>Bacteria</taxon>
        <taxon>Bacillati</taxon>
        <taxon>Bacillota</taxon>
        <taxon>Bacilli</taxon>
        <taxon>Lactobacillales</taxon>
        <taxon>Lactobacillaceae</taxon>
        <taxon>Schleiferilactobacillus</taxon>
    </lineage>
</organism>
<dbReference type="EMBL" id="AZFW01000039">
    <property type="protein sequence ID" value="KRM27927.1"/>
    <property type="molecule type" value="Genomic_DNA"/>
</dbReference>
<evidence type="ECO:0000313" key="13">
    <source>
        <dbReference type="Proteomes" id="UP000050949"/>
    </source>
</evidence>
<proteinExistence type="inferred from homology"/>
<dbReference type="OrthoDB" id="9797472at2"/>
<keyword evidence="4 10" id="KW-0812">Transmembrane</keyword>
<feature type="transmembrane region" description="Helical" evidence="10">
    <location>
        <begin position="257"/>
        <end position="280"/>
    </location>
</feature>
<dbReference type="Pfam" id="PF00528">
    <property type="entry name" value="BPD_transp_1"/>
    <property type="match status" value="1"/>
</dbReference>
<feature type="transmembrane region" description="Helical" evidence="10">
    <location>
        <begin position="201"/>
        <end position="218"/>
    </location>
</feature>
<keyword evidence="6" id="KW-0653">Protein transport</keyword>
<evidence type="ECO:0000256" key="3">
    <source>
        <dbReference type="ARBA" id="ARBA00022475"/>
    </source>
</evidence>
<evidence type="ECO:0000256" key="9">
    <source>
        <dbReference type="ARBA" id="ARBA00024202"/>
    </source>
</evidence>
<dbReference type="Proteomes" id="UP000050949">
    <property type="component" value="Unassembled WGS sequence"/>
</dbReference>
<dbReference type="PANTHER" id="PTHR43386:SF24">
    <property type="entry name" value="OLIGOPEPTIDE TRANSPORT SYSTEM PERMEASE PROTEIN AMID"/>
    <property type="match status" value="1"/>
</dbReference>
<sequence>MADTKENLQLGPDAFKHVATNTQAQEKIAAPSLTFSQDAIRRLKQNKFALISFWILVIIGIVALLSIWFSPADPNRQHLAYTHLPPKWGNLNIPFINGYRNGIDMYAKNGVPKGTYFFLGTDYLGRDMLSRVLVGTRVSLFIALLATFFDLTIGVFYGIISGWKGGTTDTIMQRIIEIISSVPNLIVVILMLLVFKPGLTSIILAIAMTGWVTMARLVRAETLQLKDQEFVLAARTLGESSTKIAFKHLIPNLSSTIIIQTMFTIPSAIFFEAFLSYIGIGLPAPTASLGTLLSDGQKVLQIYPSELVFPAVVIVVLMLAFNLLADGLRDAFDPRSDNR</sequence>
<evidence type="ECO:0000256" key="10">
    <source>
        <dbReference type="RuleBase" id="RU363032"/>
    </source>
</evidence>
<comment type="caution">
    <text evidence="12">The sequence shown here is derived from an EMBL/GenBank/DDBJ whole genome shotgun (WGS) entry which is preliminary data.</text>
</comment>
<evidence type="ECO:0000313" key="12">
    <source>
        <dbReference type="EMBL" id="KRM27927.1"/>
    </source>
</evidence>
<dbReference type="PROSITE" id="PS50928">
    <property type="entry name" value="ABC_TM1"/>
    <property type="match status" value="1"/>
</dbReference>
<evidence type="ECO:0000259" key="11">
    <source>
        <dbReference type="PROSITE" id="PS50928"/>
    </source>
</evidence>
<dbReference type="GO" id="GO:0015833">
    <property type="term" value="P:peptide transport"/>
    <property type="evidence" value="ECO:0007669"/>
    <property type="project" value="UniProtKB-KW"/>
</dbReference>
<reference evidence="12 13" key="1">
    <citation type="journal article" date="2015" name="Genome Announc.">
        <title>Expanding the biotechnology potential of lactobacilli through comparative genomics of 213 strains and associated genera.</title>
        <authorList>
            <person name="Sun Z."/>
            <person name="Harris H.M."/>
            <person name="McCann A."/>
            <person name="Guo C."/>
            <person name="Argimon S."/>
            <person name="Zhang W."/>
            <person name="Yang X."/>
            <person name="Jeffery I.B."/>
            <person name="Cooney J.C."/>
            <person name="Kagawa T.F."/>
            <person name="Liu W."/>
            <person name="Song Y."/>
            <person name="Salvetti E."/>
            <person name="Wrobel A."/>
            <person name="Rasinkangas P."/>
            <person name="Parkhill J."/>
            <person name="Rea M.C."/>
            <person name="O'Sullivan O."/>
            <person name="Ritari J."/>
            <person name="Douillard F.P."/>
            <person name="Paul Ross R."/>
            <person name="Yang R."/>
            <person name="Briner A.E."/>
            <person name="Felis G.E."/>
            <person name="de Vos W.M."/>
            <person name="Barrangou R."/>
            <person name="Klaenhammer T.R."/>
            <person name="Caufield P.W."/>
            <person name="Cui Y."/>
            <person name="Zhang H."/>
            <person name="O'Toole P.W."/>
        </authorList>
    </citation>
    <scope>NUCLEOTIDE SEQUENCE [LARGE SCALE GENOMIC DNA]</scope>
    <source>
        <strain evidence="12 13">DSM 16991</strain>
    </source>
</reference>